<evidence type="ECO:0000313" key="1">
    <source>
        <dbReference type="EMBL" id="CNU65979.1"/>
    </source>
</evidence>
<reference evidence="1 2" key="1">
    <citation type="submission" date="2015-03" db="EMBL/GenBank/DDBJ databases">
        <authorList>
            <consortium name="Pathogen Informatics"/>
        </authorList>
    </citation>
    <scope>NUCLEOTIDE SEQUENCE [LARGE SCALE GENOMIC DNA]</scope>
    <source>
        <strain evidence="1 2">A1104</strain>
    </source>
</reference>
<protein>
    <submittedName>
        <fullName evidence="1">Uncharacterized protein</fullName>
    </submittedName>
</protein>
<dbReference type="AlphaFoldDB" id="A0A655DFT1"/>
<sequence>MRGLGFINDFAFYTVAAHTAFTLINRGEIGIRHPGGVKMNGLHIQSFLDVVSVIQQTVIG</sequence>
<gene>
    <name evidence="1" type="ORF">ERS008198_03269</name>
</gene>
<organism evidence="1 2">
    <name type="scientific">Salmonella enterica subsp. enterica serovar Bovismorbificans</name>
    <dbReference type="NCBI Taxonomy" id="58097"/>
    <lineage>
        <taxon>Bacteria</taxon>
        <taxon>Pseudomonadati</taxon>
        <taxon>Pseudomonadota</taxon>
        <taxon>Gammaproteobacteria</taxon>
        <taxon>Enterobacterales</taxon>
        <taxon>Enterobacteriaceae</taxon>
        <taxon>Salmonella</taxon>
    </lineage>
</organism>
<evidence type="ECO:0000313" key="2">
    <source>
        <dbReference type="Proteomes" id="UP000041314"/>
    </source>
</evidence>
<dbReference type="EMBL" id="CQPA01000030">
    <property type="protein sequence ID" value="CNU65979.1"/>
    <property type="molecule type" value="Genomic_DNA"/>
</dbReference>
<name>A0A655DFT1_SALET</name>
<dbReference type="Proteomes" id="UP000041314">
    <property type="component" value="Unassembled WGS sequence"/>
</dbReference>
<proteinExistence type="predicted"/>
<accession>A0A655DFT1</accession>